<name>A0AAP2RBJ8_9EURY</name>
<evidence type="ECO:0000313" key="2">
    <source>
        <dbReference type="EMBL" id="MCD1294189.1"/>
    </source>
</evidence>
<accession>A0AAP2RBJ8</accession>
<keyword evidence="3" id="KW-1185">Reference proteome</keyword>
<evidence type="ECO:0000256" key="1">
    <source>
        <dbReference type="SAM" id="Phobius"/>
    </source>
</evidence>
<dbReference type="EMBL" id="PGCK01000002">
    <property type="protein sequence ID" value="MCD1294189.1"/>
    <property type="molecule type" value="Genomic_DNA"/>
</dbReference>
<evidence type="ECO:0000313" key="3">
    <source>
        <dbReference type="Proteomes" id="UP001320159"/>
    </source>
</evidence>
<keyword evidence="2" id="KW-0378">Hydrolase</keyword>
<comment type="caution">
    <text evidence="2">The sequence shown here is derived from an EMBL/GenBank/DDBJ whole genome shotgun (WGS) entry which is preliminary data.</text>
</comment>
<organism evidence="2 3">
    <name type="scientific">Methanooceanicella nereidis</name>
    <dbReference type="NCBI Taxonomy" id="2052831"/>
    <lineage>
        <taxon>Archaea</taxon>
        <taxon>Methanobacteriati</taxon>
        <taxon>Methanobacteriota</taxon>
        <taxon>Stenosarchaea group</taxon>
        <taxon>Methanomicrobia</taxon>
        <taxon>Methanocellales</taxon>
        <taxon>Methanocellaceae</taxon>
        <taxon>Methanooceanicella</taxon>
    </lineage>
</organism>
<dbReference type="Pfam" id="PF13620">
    <property type="entry name" value="CarboxypepD_reg"/>
    <property type="match status" value="1"/>
</dbReference>
<dbReference type="Proteomes" id="UP001320159">
    <property type="component" value="Unassembled WGS sequence"/>
</dbReference>
<dbReference type="GO" id="GO:0004180">
    <property type="term" value="F:carboxypeptidase activity"/>
    <property type="evidence" value="ECO:0007669"/>
    <property type="project" value="UniProtKB-KW"/>
</dbReference>
<keyword evidence="1" id="KW-0812">Transmembrane</keyword>
<protein>
    <submittedName>
        <fullName evidence="2">Carboxypeptidase regulatory-like domain-containing protein</fullName>
    </submittedName>
</protein>
<reference evidence="2 3" key="1">
    <citation type="submission" date="2017-11" db="EMBL/GenBank/DDBJ databases">
        <title>Isolation and Characterization of Family Methanocellaceae Species from Potential Methane Hydrate Area Offshore Southwestern Taiwan.</title>
        <authorList>
            <person name="Zhang W.-L."/>
            <person name="Chen W.-C."/>
            <person name="Lai M.-C."/>
            <person name="Chen S.-C."/>
        </authorList>
    </citation>
    <scope>NUCLEOTIDE SEQUENCE [LARGE SCALE GENOMIC DNA]</scope>
    <source>
        <strain evidence="2 3">CWC-04</strain>
    </source>
</reference>
<sequence>MKGPGVKKLISSLTGMIFIIIFVIIPLACNAIAASGSPTISANLTDVSPSPTITPEQPLRQVFSSPKWEIDHVTIMVNNSGGPIEVHAYIDDRSNVNIIPIKAGENRKVSTNPIIAETGQIVNFGFMAYENGSLIDSREGTFTVIQTPTPTPLPPETASIKGTILDAVTNNPVVGAEVIIVSKTYDKQYPTAVTDEYGSFKLDKMYPDKYSITVKATGYKPAYLDLDRIDGDQVLSDIKLEKYVAATTTPTPSPEPSAVQGWLNLLTSPQACVAFISSTVAVIVSLTVIYEWLQRQKERRKKEGQ</sequence>
<gene>
    <name evidence="2" type="ORF">CUJ83_04165</name>
</gene>
<keyword evidence="1" id="KW-1133">Transmembrane helix</keyword>
<keyword evidence="2" id="KW-0121">Carboxypeptidase</keyword>
<dbReference type="AlphaFoldDB" id="A0AAP2RBJ8"/>
<keyword evidence="2" id="KW-0645">Protease</keyword>
<dbReference type="Gene3D" id="2.60.40.1120">
    <property type="entry name" value="Carboxypeptidase-like, regulatory domain"/>
    <property type="match status" value="1"/>
</dbReference>
<feature type="transmembrane region" description="Helical" evidence="1">
    <location>
        <begin position="273"/>
        <end position="293"/>
    </location>
</feature>
<dbReference type="SUPFAM" id="SSF49464">
    <property type="entry name" value="Carboxypeptidase regulatory domain-like"/>
    <property type="match status" value="1"/>
</dbReference>
<dbReference type="RefSeq" id="WP_230740919.1">
    <property type="nucleotide sequence ID" value="NZ_PGCK01000002.1"/>
</dbReference>
<feature type="transmembrane region" description="Helical" evidence="1">
    <location>
        <begin position="12"/>
        <end position="33"/>
    </location>
</feature>
<keyword evidence="1" id="KW-0472">Membrane</keyword>
<proteinExistence type="predicted"/>
<dbReference type="InterPro" id="IPR008969">
    <property type="entry name" value="CarboxyPept-like_regulatory"/>
</dbReference>